<dbReference type="Gene3D" id="3.40.50.1820">
    <property type="entry name" value="alpha/beta hydrolase"/>
    <property type="match status" value="1"/>
</dbReference>
<dbReference type="SUPFAM" id="SSF53474">
    <property type="entry name" value="alpha/beta-Hydrolases"/>
    <property type="match status" value="1"/>
</dbReference>
<comment type="caution">
    <text evidence="4">The sequence shown here is derived from an EMBL/GenBank/DDBJ whole genome shotgun (WGS) entry which is preliminary data.</text>
</comment>
<evidence type="ECO:0000259" key="3">
    <source>
        <dbReference type="Pfam" id="PF02230"/>
    </source>
</evidence>
<dbReference type="Proteomes" id="UP000278222">
    <property type="component" value="Unassembled WGS sequence"/>
</dbReference>
<evidence type="ECO:0000256" key="1">
    <source>
        <dbReference type="ARBA" id="ARBA00006499"/>
    </source>
</evidence>
<evidence type="ECO:0000313" key="4">
    <source>
        <dbReference type="EMBL" id="ROP84093.1"/>
    </source>
</evidence>
<accession>A0A3N1KQK9</accession>
<dbReference type="AlphaFoldDB" id="A0A3N1KQK9"/>
<comment type="similarity">
    <text evidence="1">Belongs to the AB hydrolase superfamily. AB hydrolase 2 family.</text>
</comment>
<dbReference type="EMBL" id="RJKX01000015">
    <property type="protein sequence ID" value="ROP84093.1"/>
    <property type="molecule type" value="Genomic_DNA"/>
</dbReference>
<dbReference type="InterPro" id="IPR003140">
    <property type="entry name" value="PLipase/COase/thioEstase"/>
</dbReference>
<evidence type="ECO:0000256" key="2">
    <source>
        <dbReference type="ARBA" id="ARBA00022801"/>
    </source>
</evidence>
<protein>
    <submittedName>
        <fullName evidence="4">Phospholipase/carboxylesterase</fullName>
    </submittedName>
</protein>
<keyword evidence="5" id="KW-1185">Reference proteome</keyword>
<dbReference type="InterPro" id="IPR029058">
    <property type="entry name" value="AB_hydrolase_fold"/>
</dbReference>
<reference evidence="4 5" key="1">
    <citation type="submission" date="2018-11" db="EMBL/GenBank/DDBJ databases">
        <title>Genomic Encyclopedia of Type Strains, Phase IV (KMG-IV): sequencing the most valuable type-strain genomes for metagenomic binning, comparative biology and taxonomic classification.</title>
        <authorList>
            <person name="Goeker M."/>
        </authorList>
    </citation>
    <scope>NUCLEOTIDE SEQUENCE [LARGE SCALE GENOMIC DNA]</scope>
    <source>
        <strain evidence="4 5">DSM 5900</strain>
    </source>
</reference>
<gene>
    <name evidence="4" type="ORF">EDC65_3440</name>
</gene>
<dbReference type="Pfam" id="PF02230">
    <property type="entry name" value="Abhydrolase_2"/>
    <property type="match status" value="1"/>
</dbReference>
<dbReference type="GO" id="GO:0016787">
    <property type="term" value="F:hydrolase activity"/>
    <property type="evidence" value="ECO:0007669"/>
    <property type="project" value="UniProtKB-KW"/>
</dbReference>
<dbReference type="RefSeq" id="WP_338069550.1">
    <property type="nucleotide sequence ID" value="NZ_AP019700.1"/>
</dbReference>
<dbReference type="InterPro" id="IPR050565">
    <property type="entry name" value="LYPA1-2/EST-like"/>
</dbReference>
<dbReference type="PANTHER" id="PTHR10655:SF17">
    <property type="entry name" value="LYSOPHOSPHOLIPASE-LIKE PROTEIN 1"/>
    <property type="match status" value="1"/>
</dbReference>
<proteinExistence type="inferred from homology"/>
<sequence>MMQLSGPTMGPAAGGPAREVVVFLHGLGADGNDLIGLAPYFAQALPHAAFAAPDAPFPCDMAPYGYQWFSLQDRSPAMMLAGVQAAAPLLDAYIDDLLAKLGLGADRLALVGFSQGTMMALHVAPRRAEAVAGVVGYSGRLLAAASLPADVRSRPPVLLIHGDADQIVPFDSLELSANALKAAGIAVTAERRPGLGHSIDEPGIAQAIAFLTERFSG</sequence>
<name>A0A3N1KQK9_9PROT</name>
<keyword evidence="2" id="KW-0378">Hydrolase</keyword>
<feature type="domain" description="Phospholipase/carboxylesterase/thioesterase" evidence="3">
    <location>
        <begin position="14"/>
        <end position="212"/>
    </location>
</feature>
<organism evidence="4 5">
    <name type="scientific">Stella humosa</name>
    <dbReference type="NCBI Taxonomy" id="94"/>
    <lineage>
        <taxon>Bacteria</taxon>
        <taxon>Pseudomonadati</taxon>
        <taxon>Pseudomonadota</taxon>
        <taxon>Alphaproteobacteria</taxon>
        <taxon>Rhodospirillales</taxon>
        <taxon>Stellaceae</taxon>
        <taxon>Stella</taxon>
    </lineage>
</organism>
<dbReference type="PANTHER" id="PTHR10655">
    <property type="entry name" value="LYSOPHOSPHOLIPASE-RELATED"/>
    <property type="match status" value="1"/>
</dbReference>
<evidence type="ECO:0000313" key="5">
    <source>
        <dbReference type="Proteomes" id="UP000278222"/>
    </source>
</evidence>